<dbReference type="PANTHER" id="PTHR34485:SF2">
    <property type="entry name" value="PROLINE RICH, LACRIMAL 1"/>
    <property type="match status" value="1"/>
</dbReference>
<dbReference type="Proteomes" id="UP000234681">
    <property type="component" value="Chromosome 14"/>
</dbReference>
<proteinExistence type="predicted"/>
<organism evidence="2 3">
    <name type="scientific">Rattus norvegicus</name>
    <name type="common">Rat</name>
    <dbReference type="NCBI Taxonomy" id="10116"/>
    <lineage>
        <taxon>Eukaryota</taxon>
        <taxon>Metazoa</taxon>
        <taxon>Chordata</taxon>
        <taxon>Craniata</taxon>
        <taxon>Vertebrata</taxon>
        <taxon>Euteleostomi</taxon>
        <taxon>Mammalia</taxon>
        <taxon>Eutheria</taxon>
        <taxon>Euarchontoglires</taxon>
        <taxon>Glires</taxon>
        <taxon>Rodentia</taxon>
        <taxon>Myomorpha</taxon>
        <taxon>Muroidea</taxon>
        <taxon>Muridae</taxon>
        <taxon>Murinae</taxon>
        <taxon>Rattus</taxon>
    </lineage>
</organism>
<name>A6KKK1_RAT</name>
<sequence length="194" mass="22953">MKRETFILGLLALLSYFTPGESHHFQPKPHPYQRLQQPIYHRRHSQVSSIYPRYGQYPRYFYVSQKQQAQKPQILPIQTPWQRVCPPGYTARLLHYHYSRFLCIPNKQLTSDKIETKHRPQKYLLHLSLAPQQPYLHQLTLLTALPLLLHQVPPSKLQLCHLFNRCFSGFRCTLVKVGWDGMVSKLSEQFYLLG</sequence>
<evidence type="ECO:0000313" key="3">
    <source>
        <dbReference type="Proteomes" id="UP000234681"/>
    </source>
</evidence>
<dbReference type="PANTHER" id="PTHR34485">
    <property type="entry name" value="PROLINE-RICH, LACRIMAL 1"/>
    <property type="match status" value="1"/>
</dbReference>
<gene>
    <name evidence="2" type="primary">Muc10</name>
    <name evidence="2" type="ORF">rCG_60412</name>
</gene>
<protein>
    <submittedName>
        <fullName evidence="2">Mucin 10, submandibular gland salivary mucin, isoform CRA_a</fullName>
    </submittedName>
</protein>
<evidence type="ECO:0000256" key="1">
    <source>
        <dbReference type="SAM" id="SignalP"/>
    </source>
</evidence>
<accession>A6KKK1</accession>
<feature type="chain" id="PRO_5039888524" evidence="1">
    <location>
        <begin position="23"/>
        <end position="194"/>
    </location>
</feature>
<dbReference type="AlphaFoldDB" id="A6KKK1"/>
<feature type="signal peptide" evidence="1">
    <location>
        <begin position="1"/>
        <end position="22"/>
    </location>
</feature>
<evidence type="ECO:0000313" key="2">
    <source>
        <dbReference type="EMBL" id="EDL88508.1"/>
    </source>
</evidence>
<reference evidence="2 3" key="1">
    <citation type="submission" date="2005-09" db="EMBL/GenBank/DDBJ databases">
        <authorList>
            <person name="Mural R.J."/>
            <person name="Li P.W."/>
            <person name="Adams M.D."/>
            <person name="Amanatides P.G."/>
            <person name="Baden-Tillson H."/>
            <person name="Barnstead M."/>
            <person name="Chin S.H."/>
            <person name="Dew I."/>
            <person name="Evans C.A."/>
            <person name="Ferriera S."/>
            <person name="Flanigan M."/>
            <person name="Fosler C."/>
            <person name="Glodek A."/>
            <person name="Gu Z."/>
            <person name="Holt R.A."/>
            <person name="Jennings D."/>
            <person name="Kraft C.L."/>
            <person name="Lu F."/>
            <person name="Nguyen T."/>
            <person name="Nusskern D.R."/>
            <person name="Pfannkoch C.M."/>
            <person name="Sitter C."/>
            <person name="Sutton G.G."/>
            <person name="Venter J.C."/>
            <person name="Wang Z."/>
            <person name="Woodage T."/>
            <person name="Zheng X.H."/>
            <person name="Zhong F."/>
        </authorList>
    </citation>
    <scope>NUCLEOTIDE SEQUENCE [LARGE SCALE GENOMIC DNA]</scope>
    <source>
        <strain>BN</strain>
        <strain evidence="3">Sprague-Dawley</strain>
    </source>
</reference>
<keyword evidence="1" id="KW-0732">Signal</keyword>
<dbReference type="EMBL" id="CH474060">
    <property type="protein sequence ID" value="EDL88508.1"/>
    <property type="molecule type" value="Genomic_DNA"/>
</dbReference>